<organism evidence="2 3">
    <name type="scientific">Halobacillus locisalis</name>
    <dbReference type="NCBI Taxonomy" id="220753"/>
    <lineage>
        <taxon>Bacteria</taxon>
        <taxon>Bacillati</taxon>
        <taxon>Bacillota</taxon>
        <taxon>Bacilli</taxon>
        <taxon>Bacillales</taxon>
        <taxon>Bacillaceae</taxon>
        <taxon>Halobacillus</taxon>
    </lineage>
</organism>
<sequence>MSMNEREITMGVIDTRKSLRRFIEKCKNKTMFESTSRLQKEVLCDPILHPFSKWGADEVHDLLMSYGLFHADQWRKVEKSLESWDKEQLFSKIEKELGRLRKKWNGPDVPVYLYPIHESFIGERENKGGVAFQEAVYLFYGQPKNLKDDWRSILAHEYHHACRLTEKKVDLEKVSLLESVIIEGLAEYAVYDTYGARYTAPWVNQLKEEELLRIWKEKFVPELNLRGQQKHREYLYGNRMSKLPRWIGYQLGYKIIESYHASHPKATLQSMTKMDADDLLLGTKFNQL</sequence>
<reference evidence="2 3" key="1">
    <citation type="journal article" date="2004" name="Extremophiles">
        <title>Halobacillus locisalis sp. nov., a halophilic bacterium isolated from a marine solar saltern of the Yellow Sea in Korea.</title>
        <authorList>
            <person name="Yoon J.H."/>
            <person name="Kang K.H."/>
            <person name="Oh T.K."/>
            <person name="Park Y.H."/>
        </authorList>
    </citation>
    <scope>NUCLEOTIDE SEQUENCE [LARGE SCALE GENOMIC DNA]</scope>
    <source>
        <strain evidence="2 3">KCTC 3788</strain>
    </source>
</reference>
<feature type="domain" description="DUF2268" evidence="1">
    <location>
        <begin position="91"/>
        <end position="280"/>
    </location>
</feature>
<gene>
    <name evidence="2" type="ORF">H0266_11180</name>
</gene>
<dbReference type="InterPro" id="IPR018728">
    <property type="entry name" value="DUF2268"/>
</dbReference>
<evidence type="ECO:0000259" key="1">
    <source>
        <dbReference type="Pfam" id="PF10026"/>
    </source>
</evidence>
<name>A0A838CV16_9BACI</name>
<keyword evidence="3" id="KW-1185">Reference proteome</keyword>
<accession>A0A838CV16</accession>
<dbReference type="Proteomes" id="UP000571017">
    <property type="component" value="Unassembled WGS sequence"/>
</dbReference>
<dbReference type="EMBL" id="JACEFG010000002">
    <property type="protein sequence ID" value="MBA2175456.1"/>
    <property type="molecule type" value="Genomic_DNA"/>
</dbReference>
<dbReference type="RefSeq" id="WP_181472466.1">
    <property type="nucleotide sequence ID" value="NZ_JACEFG010000002.1"/>
</dbReference>
<comment type="caution">
    <text evidence="2">The sequence shown here is derived from an EMBL/GenBank/DDBJ whole genome shotgun (WGS) entry which is preliminary data.</text>
</comment>
<proteinExistence type="predicted"/>
<protein>
    <submittedName>
        <fullName evidence="2">DUF2268 domain-containing protein</fullName>
    </submittedName>
</protein>
<evidence type="ECO:0000313" key="3">
    <source>
        <dbReference type="Proteomes" id="UP000571017"/>
    </source>
</evidence>
<dbReference type="Pfam" id="PF10026">
    <property type="entry name" value="DUF2268"/>
    <property type="match status" value="1"/>
</dbReference>
<dbReference type="AlphaFoldDB" id="A0A838CV16"/>
<evidence type="ECO:0000313" key="2">
    <source>
        <dbReference type="EMBL" id="MBA2175456.1"/>
    </source>
</evidence>